<comment type="subcellular location">
    <subcellularLocation>
        <location evidence="1">Cell envelope</location>
    </subcellularLocation>
</comment>
<proteinExistence type="predicted"/>
<reference evidence="3" key="1">
    <citation type="journal article" date="2023" name="Int. J. Syst. Evol. Microbiol.">
        <title>Claveliimonas bilis gen. nov., sp. nov., deoxycholic acid-producing bacteria isolated from human faeces, and reclassification of Sellimonas monacensis Zenner et al. 2021 as Claveliimonas monacensis comb. nov.</title>
        <authorList>
            <person name="Hisatomi A."/>
            <person name="Kastawa N.W.E.P.G."/>
            <person name="Song I."/>
            <person name="Ohkuma M."/>
            <person name="Fukiya S."/>
            <person name="Sakamoto M."/>
        </authorList>
    </citation>
    <scope>NUCLEOTIDE SEQUENCE [LARGE SCALE GENOMIC DNA]</scope>
    <source>
        <strain evidence="3">12BBH14</strain>
    </source>
</reference>
<name>A0ABM8I9X7_9FIRM</name>
<evidence type="ECO:0000313" key="2">
    <source>
        <dbReference type="EMBL" id="BDZ77272.1"/>
    </source>
</evidence>
<sequence>MGLDFKPVMTRVLKGVLVAASVWITASVVSKEEAMNPGTGESFGLETARESVGRYPGVGSEVTEEAHSILKLMENRIVLAKAVLEEKENTALNETENPGRKLSIEMAAPAVISEGASGVKEVITVPAADKESSDTAGGEYELTFDGSLPMDYCVGSTVELSDITLMYRGGKIMPEDAAVKIPDTGKAGNYKISVEYKGCKAEIPFGVVDYKVHLNGNGGSCTTDMAYLTDYMLEETAVPVRPGKEFVGWYRDEACTIPFERAKRGETELELYAGWKEYTGFLCDDAGYITSYTGEGNRITDGLLVLPDREGCVGIRAGSLDGFAEEIFEIYVPAGITDIEPGTLENLPLLFYIEVDSDNPVYESREGLLYSRTDGSLILRPAGR</sequence>
<dbReference type="Proteomes" id="UP001305815">
    <property type="component" value="Chromosome"/>
</dbReference>
<evidence type="ECO:0000313" key="3">
    <source>
        <dbReference type="Proteomes" id="UP001305815"/>
    </source>
</evidence>
<gene>
    <name evidence="2" type="ORF">Lac1_14550</name>
</gene>
<dbReference type="EMBL" id="AP027742">
    <property type="protein sequence ID" value="BDZ77272.1"/>
    <property type="molecule type" value="Genomic_DNA"/>
</dbReference>
<evidence type="ECO:0000256" key="1">
    <source>
        <dbReference type="ARBA" id="ARBA00004196"/>
    </source>
</evidence>
<dbReference type="Pfam" id="PF09479">
    <property type="entry name" value="Flg_new"/>
    <property type="match status" value="1"/>
</dbReference>
<evidence type="ECO:0008006" key="4">
    <source>
        <dbReference type="Google" id="ProtNLM"/>
    </source>
</evidence>
<dbReference type="InterPro" id="IPR013378">
    <property type="entry name" value="InlB-like_B-rpt"/>
</dbReference>
<organism evidence="2 3">
    <name type="scientific">Claveliimonas bilis</name>
    <dbReference type="NCBI Taxonomy" id="3028070"/>
    <lineage>
        <taxon>Bacteria</taxon>
        <taxon>Bacillati</taxon>
        <taxon>Bacillota</taxon>
        <taxon>Clostridia</taxon>
        <taxon>Lachnospirales</taxon>
        <taxon>Lachnospiraceae</taxon>
        <taxon>Claveliimonas</taxon>
    </lineage>
</organism>
<accession>A0ABM8I9X7</accession>
<dbReference type="Gene3D" id="2.60.40.4270">
    <property type="entry name" value="Listeria-Bacteroides repeat domain"/>
    <property type="match status" value="1"/>
</dbReference>
<keyword evidence="3" id="KW-1185">Reference proteome</keyword>
<protein>
    <recommendedName>
        <fullName evidence="4">Bacterial repeat domain-containing protein</fullName>
    </recommendedName>
</protein>
<dbReference type="NCBIfam" id="TIGR02543">
    <property type="entry name" value="List_Bact_rpt"/>
    <property type="match status" value="1"/>
</dbReference>
<dbReference type="InterPro" id="IPR042229">
    <property type="entry name" value="Listeria/Bacterioides_rpt_sf"/>
</dbReference>